<dbReference type="Pfam" id="PF07883">
    <property type="entry name" value="Cupin_2"/>
    <property type="match status" value="1"/>
</dbReference>
<dbReference type="InterPro" id="IPR014710">
    <property type="entry name" value="RmlC-like_jellyroll"/>
</dbReference>
<gene>
    <name evidence="2" type="ORF">METZ01_LOCUS129255</name>
</gene>
<organism evidence="2">
    <name type="scientific">marine metagenome</name>
    <dbReference type="NCBI Taxonomy" id="408172"/>
    <lineage>
        <taxon>unclassified sequences</taxon>
        <taxon>metagenomes</taxon>
        <taxon>ecological metagenomes</taxon>
    </lineage>
</organism>
<accession>A0A381YIN6</accession>
<sequence>MMTTPESLGNFVAFMDSTDIGQLFVPSSKREMRQLVPDYSQDEDGVDRVKVLMATPNLIVFEAFRPSGETDRMHMHKDHHSVAYQKEGRVRMTIGSETFEVAPGDTYHHPMGVKHRHKSLEDSVRIEVKYYPEGNAIESWNRLAASSN</sequence>
<reference evidence="2" key="1">
    <citation type="submission" date="2018-05" db="EMBL/GenBank/DDBJ databases">
        <authorList>
            <person name="Lanie J.A."/>
            <person name="Ng W.-L."/>
            <person name="Kazmierczak K.M."/>
            <person name="Andrzejewski T.M."/>
            <person name="Davidsen T.M."/>
            <person name="Wayne K.J."/>
            <person name="Tettelin H."/>
            <person name="Glass J.I."/>
            <person name="Rusch D."/>
            <person name="Podicherti R."/>
            <person name="Tsui H.-C.T."/>
            <person name="Winkler M.E."/>
        </authorList>
    </citation>
    <scope>NUCLEOTIDE SEQUENCE</scope>
</reference>
<dbReference type="AlphaFoldDB" id="A0A381YIN6"/>
<evidence type="ECO:0000313" key="2">
    <source>
        <dbReference type="EMBL" id="SVA76401.1"/>
    </source>
</evidence>
<proteinExistence type="predicted"/>
<protein>
    <recommendedName>
        <fullName evidence="1">Cupin type-2 domain-containing protein</fullName>
    </recommendedName>
</protein>
<name>A0A381YIN6_9ZZZZ</name>
<dbReference type="Gene3D" id="2.60.120.10">
    <property type="entry name" value="Jelly Rolls"/>
    <property type="match status" value="1"/>
</dbReference>
<dbReference type="EMBL" id="UINC01018233">
    <property type="protein sequence ID" value="SVA76401.1"/>
    <property type="molecule type" value="Genomic_DNA"/>
</dbReference>
<dbReference type="InterPro" id="IPR011051">
    <property type="entry name" value="RmlC_Cupin_sf"/>
</dbReference>
<feature type="domain" description="Cupin type-2" evidence="1">
    <location>
        <begin position="65"/>
        <end position="122"/>
    </location>
</feature>
<dbReference type="InterPro" id="IPR013096">
    <property type="entry name" value="Cupin_2"/>
</dbReference>
<evidence type="ECO:0000259" key="1">
    <source>
        <dbReference type="Pfam" id="PF07883"/>
    </source>
</evidence>
<dbReference type="SUPFAM" id="SSF51182">
    <property type="entry name" value="RmlC-like cupins"/>
    <property type="match status" value="1"/>
</dbReference>